<dbReference type="RefSeq" id="WP_006862799.1">
    <property type="nucleotide sequence ID" value="NZ_ACCL02000014.1"/>
</dbReference>
<proteinExistence type="predicted"/>
<accession>C6LHA3</accession>
<gene>
    <name evidence="2" type="ORF">BRYFOR_08013</name>
</gene>
<dbReference type="eggNOG" id="ENOG50338GS">
    <property type="taxonomic scope" value="Bacteria"/>
</dbReference>
<dbReference type="STRING" id="168384.SAMN05660368_00754"/>
<evidence type="ECO:0000313" key="2">
    <source>
        <dbReference type="EMBL" id="EET59890.1"/>
    </source>
</evidence>
<keyword evidence="1" id="KW-1133">Transmembrane helix</keyword>
<evidence type="ECO:0000256" key="1">
    <source>
        <dbReference type="SAM" id="Phobius"/>
    </source>
</evidence>
<keyword evidence="1" id="KW-0472">Membrane</keyword>
<feature type="transmembrane region" description="Helical" evidence="1">
    <location>
        <begin position="46"/>
        <end position="69"/>
    </location>
</feature>
<dbReference type="Proteomes" id="UP000005561">
    <property type="component" value="Unassembled WGS sequence"/>
</dbReference>
<evidence type="ECO:0000313" key="3">
    <source>
        <dbReference type="Proteomes" id="UP000005561"/>
    </source>
</evidence>
<organism evidence="2 3">
    <name type="scientific">Marvinbryantia formatexigens DSM 14469</name>
    <dbReference type="NCBI Taxonomy" id="478749"/>
    <lineage>
        <taxon>Bacteria</taxon>
        <taxon>Bacillati</taxon>
        <taxon>Bacillota</taxon>
        <taxon>Clostridia</taxon>
        <taxon>Lachnospirales</taxon>
        <taxon>Lachnospiraceae</taxon>
        <taxon>Marvinbryantia</taxon>
    </lineage>
</organism>
<dbReference type="OrthoDB" id="1957044at2"/>
<name>C6LHA3_9FIRM</name>
<dbReference type="AlphaFoldDB" id="C6LHA3"/>
<feature type="transmembrane region" description="Helical" evidence="1">
    <location>
        <begin position="20"/>
        <end position="40"/>
    </location>
</feature>
<comment type="caution">
    <text evidence="2">The sequence shown here is derived from an EMBL/GenBank/DDBJ whole genome shotgun (WGS) entry which is preliminary data.</text>
</comment>
<reference evidence="2" key="1">
    <citation type="submission" date="2009-07" db="EMBL/GenBank/DDBJ databases">
        <authorList>
            <person name="Weinstock G."/>
            <person name="Sodergren E."/>
            <person name="Clifton S."/>
            <person name="Fulton L."/>
            <person name="Fulton B."/>
            <person name="Courtney L."/>
            <person name="Fronick C."/>
            <person name="Harrison M."/>
            <person name="Strong C."/>
            <person name="Farmer C."/>
            <person name="Delahaunty K."/>
            <person name="Markovic C."/>
            <person name="Hall O."/>
            <person name="Minx P."/>
            <person name="Tomlinson C."/>
            <person name="Mitreva M."/>
            <person name="Nelson J."/>
            <person name="Hou S."/>
            <person name="Wollam A."/>
            <person name="Pepin K.H."/>
            <person name="Johnson M."/>
            <person name="Bhonagiri V."/>
            <person name="Nash W.E."/>
            <person name="Warren W."/>
            <person name="Chinwalla A."/>
            <person name="Mardis E.R."/>
            <person name="Wilson R.K."/>
        </authorList>
    </citation>
    <scope>NUCLEOTIDE SEQUENCE [LARGE SCALE GENOMIC DNA]</scope>
    <source>
        <strain evidence="2">DSM 14469</strain>
    </source>
</reference>
<keyword evidence="1" id="KW-0812">Transmembrane</keyword>
<feature type="transmembrane region" description="Helical" evidence="1">
    <location>
        <begin position="81"/>
        <end position="102"/>
    </location>
</feature>
<dbReference type="EMBL" id="ACCL02000014">
    <property type="protein sequence ID" value="EET59890.1"/>
    <property type="molecule type" value="Genomic_DNA"/>
</dbReference>
<dbReference type="Pfam" id="PF19639">
    <property type="entry name" value="DUF6142"/>
    <property type="match status" value="1"/>
</dbReference>
<sequence length="104" mass="11346">MAKKMMYSFTEKKNSVNGIISTIMGGISLVFLLAMIYASYYMRGDAGIYAGAFGLCGLIFALAGFIVGIRSFSEKNIKYKYPKIGSVLSGTVFVIWLALYLIGV</sequence>
<keyword evidence="3" id="KW-1185">Reference proteome</keyword>
<dbReference type="InterPro" id="IPR046140">
    <property type="entry name" value="DUF6142"/>
</dbReference>
<protein>
    <submittedName>
        <fullName evidence="2">Uncharacterized protein</fullName>
    </submittedName>
</protein>